<dbReference type="EMBL" id="QSKF01000001">
    <property type="protein sequence ID" value="RHE41952.1"/>
    <property type="molecule type" value="Genomic_DNA"/>
</dbReference>
<comment type="caution">
    <text evidence="1">The sequence shown here is derived from an EMBL/GenBank/DDBJ whole genome shotgun (WGS) entry which is preliminary data.</text>
</comment>
<evidence type="ECO:0000313" key="2">
    <source>
        <dbReference type="Proteomes" id="UP000283745"/>
    </source>
</evidence>
<name>A0A414JBT7_9FIRM</name>
<evidence type="ECO:0000313" key="1">
    <source>
        <dbReference type="EMBL" id="RHE41952.1"/>
    </source>
</evidence>
<accession>A0A414JBT7</accession>
<organism evidence="1 2">
    <name type="scientific">Blautia obeum</name>
    <dbReference type="NCBI Taxonomy" id="40520"/>
    <lineage>
        <taxon>Bacteria</taxon>
        <taxon>Bacillati</taxon>
        <taxon>Bacillota</taxon>
        <taxon>Clostridia</taxon>
        <taxon>Lachnospirales</taxon>
        <taxon>Lachnospiraceae</taxon>
        <taxon>Blautia</taxon>
    </lineage>
</organism>
<dbReference type="AlphaFoldDB" id="A0A414JBT7"/>
<reference evidence="1 2" key="1">
    <citation type="submission" date="2018-08" db="EMBL/GenBank/DDBJ databases">
        <title>A genome reference for cultivated species of the human gut microbiota.</title>
        <authorList>
            <person name="Zou Y."/>
            <person name="Xue W."/>
            <person name="Luo G."/>
        </authorList>
    </citation>
    <scope>NUCLEOTIDE SEQUENCE [LARGE SCALE GENOMIC DNA]</scope>
    <source>
        <strain evidence="1 2">AM28-23</strain>
    </source>
</reference>
<protein>
    <submittedName>
        <fullName evidence="1">Uncharacterized protein</fullName>
    </submittedName>
</protein>
<sequence length="53" mass="6415">MIAQEAYRMITETMHIDNTFDDLSVTDRKKQRQLVLSEKVDAYFAWKNRSTYR</sequence>
<dbReference type="Proteomes" id="UP000283745">
    <property type="component" value="Unassembled WGS sequence"/>
</dbReference>
<proteinExistence type="predicted"/>
<gene>
    <name evidence="1" type="ORF">DW740_01210</name>
</gene>